<feature type="coiled-coil region" evidence="1">
    <location>
        <begin position="61"/>
        <end position="95"/>
    </location>
</feature>
<name>A0AA39T9Q7_9AGAR</name>
<evidence type="ECO:0008006" key="4">
    <source>
        <dbReference type="Google" id="ProtNLM"/>
    </source>
</evidence>
<evidence type="ECO:0000256" key="1">
    <source>
        <dbReference type="SAM" id="Coils"/>
    </source>
</evidence>
<dbReference type="Proteomes" id="UP001175228">
    <property type="component" value="Unassembled WGS sequence"/>
</dbReference>
<dbReference type="SUPFAM" id="SSF52047">
    <property type="entry name" value="RNI-like"/>
    <property type="match status" value="1"/>
</dbReference>
<organism evidence="2 3">
    <name type="scientific">Armillaria luteobubalina</name>
    <dbReference type="NCBI Taxonomy" id="153913"/>
    <lineage>
        <taxon>Eukaryota</taxon>
        <taxon>Fungi</taxon>
        <taxon>Dikarya</taxon>
        <taxon>Basidiomycota</taxon>
        <taxon>Agaricomycotina</taxon>
        <taxon>Agaricomycetes</taxon>
        <taxon>Agaricomycetidae</taxon>
        <taxon>Agaricales</taxon>
        <taxon>Marasmiineae</taxon>
        <taxon>Physalacriaceae</taxon>
        <taxon>Armillaria</taxon>
    </lineage>
</organism>
<keyword evidence="1" id="KW-0175">Coiled coil</keyword>
<sequence>MSPTLPNLSNTCPTCGSLTETTFSVHSRSSRVSELLECNDAPSDNELSDFQNFVKSGPGRLADIDEKIARANERLAALIDERRVLEASIEDARTLSSPIRRVPSDVLRTIALEAIPSPYDILIPINALEGSPNSLDSRESPWTLAQVSHRWRLTIVNAPEMWSSMSLVIKHDEKPATVVRQMFMTGLRLERSKLFPLTVSLSSTSDADISNHPLLFLISTRSSFIKNLRIQTSLISYQAFSWWRGRLDHLHHLTVIAPAAHTSRTQSSGDAGSVIDAFEFAPKLKAVTLWPLISGCRFDLAFCLPKPQILHLDFDIIDWEDIDMFRQFQTLNSLRIKYSWALPIPPVPANHEIVSLPVLTSLTLTYRPRPHTRFSGHPGSDPIFSLLSVPNLTHLRLVYGGEFAIFPTILAQNAITTLSIGLGVPYNVVPSLLKGLSALLQSVPNLRDLVISPPSTAPFQIVYNASPLVELLMDIPLHHLRTLDIRGSFLPGPKPFRLNFMHLFVEMIEVQMQRTRMETVYPLLPLPSIPSTLKGGSL</sequence>
<reference evidence="2" key="1">
    <citation type="submission" date="2023-06" db="EMBL/GenBank/DDBJ databases">
        <authorList>
            <consortium name="Lawrence Berkeley National Laboratory"/>
            <person name="Ahrendt S."/>
            <person name="Sahu N."/>
            <person name="Indic B."/>
            <person name="Wong-Bajracharya J."/>
            <person name="Merenyi Z."/>
            <person name="Ke H.-M."/>
            <person name="Monk M."/>
            <person name="Kocsube S."/>
            <person name="Drula E."/>
            <person name="Lipzen A."/>
            <person name="Balint B."/>
            <person name="Henrissat B."/>
            <person name="Andreopoulos B."/>
            <person name="Martin F.M."/>
            <person name="Harder C.B."/>
            <person name="Rigling D."/>
            <person name="Ford K.L."/>
            <person name="Foster G.D."/>
            <person name="Pangilinan J."/>
            <person name="Papanicolaou A."/>
            <person name="Barry K."/>
            <person name="LaButti K."/>
            <person name="Viragh M."/>
            <person name="Koriabine M."/>
            <person name="Yan M."/>
            <person name="Riley R."/>
            <person name="Champramary S."/>
            <person name="Plett K.L."/>
            <person name="Tsai I.J."/>
            <person name="Slot J."/>
            <person name="Sipos G."/>
            <person name="Plett J."/>
            <person name="Nagy L.G."/>
            <person name="Grigoriev I.V."/>
        </authorList>
    </citation>
    <scope>NUCLEOTIDE SEQUENCE</scope>
    <source>
        <strain evidence="2">HWK02</strain>
    </source>
</reference>
<gene>
    <name evidence="2" type="ORF">EDD18DRAFT_239746</name>
</gene>
<keyword evidence="3" id="KW-1185">Reference proteome</keyword>
<proteinExistence type="predicted"/>
<accession>A0AA39T9Q7</accession>
<comment type="caution">
    <text evidence="2">The sequence shown here is derived from an EMBL/GenBank/DDBJ whole genome shotgun (WGS) entry which is preliminary data.</text>
</comment>
<protein>
    <recommendedName>
        <fullName evidence="4">F-box domain-containing protein</fullName>
    </recommendedName>
</protein>
<evidence type="ECO:0000313" key="3">
    <source>
        <dbReference type="Proteomes" id="UP001175228"/>
    </source>
</evidence>
<dbReference type="EMBL" id="JAUEPU010000168">
    <property type="protein sequence ID" value="KAK0474476.1"/>
    <property type="molecule type" value="Genomic_DNA"/>
</dbReference>
<evidence type="ECO:0000313" key="2">
    <source>
        <dbReference type="EMBL" id="KAK0474476.1"/>
    </source>
</evidence>
<dbReference type="AlphaFoldDB" id="A0AA39T9Q7"/>